<accession>A0A974BW39</accession>
<proteinExistence type="predicted"/>
<reference evidence="2" key="1">
    <citation type="journal article" date="2016" name="Nature">
        <title>Genome evolution in the allotetraploid frog Xenopus laevis.</title>
        <authorList>
            <person name="Session A.M."/>
            <person name="Uno Y."/>
            <person name="Kwon T."/>
            <person name="Chapman J.A."/>
            <person name="Toyoda A."/>
            <person name="Takahashi S."/>
            <person name="Fukui A."/>
            <person name="Hikosaka A."/>
            <person name="Suzuki A."/>
            <person name="Kondo M."/>
            <person name="van Heeringen S.J."/>
            <person name="Quigley I."/>
            <person name="Heinz S."/>
            <person name="Ogino H."/>
            <person name="Ochi H."/>
            <person name="Hellsten U."/>
            <person name="Lyons J.B."/>
            <person name="Simakov O."/>
            <person name="Putnam N."/>
            <person name="Stites J."/>
            <person name="Kuroki Y."/>
            <person name="Tanaka T."/>
            <person name="Michiue T."/>
            <person name="Watanabe M."/>
            <person name="Bogdanovic O."/>
            <person name="Lister R."/>
            <person name="Georgiou G."/>
            <person name="Paranjpe S.S."/>
            <person name="van Kruijsbergen I."/>
            <person name="Shu S."/>
            <person name="Carlson J."/>
            <person name="Kinoshita T."/>
            <person name="Ohta Y."/>
            <person name="Mawaribuchi S."/>
            <person name="Jenkins J."/>
            <person name="Grimwood J."/>
            <person name="Schmutz J."/>
            <person name="Mitros T."/>
            <person name="Mozaffari S.V."/>
            <person name="Suzuki Y."/>
            <person name="Haramoto Y."/>
            <person name="Yamamoto T.S."/>
            <person name="Takagi C."/>
            <person name="Heald R."/>
            <person name="Miller K."/>
            <person name="Haudenschild C."/>
            <person name="Kitzman J."/>
            <person name="Nakayama T."/>
            <person name="Izutsu Y."/>
            <person name="Robert J."/>
            <person name="Fortriede J."/>
            <person name="Burns K."/>
            <person name="Lotay V."/>
            <person name="Karimi K."/>
            <person name="Yasuoka Y."/>
            <person name="Dichmann D.S."/>
            <person name="Flajnik M.F."/>
            <person name="Houston D.W."/>
            <person name="Shendure J."/>
            <person name="DuPasquier L."/>
            <person name="Vize P.D."/>
            <person name="Zorn A.M."/>
            <person name="Ito M."/>
            <person name="Marcotte E.M."/>
            <person name="Wallingford J.B."/>
            <person name="Ito Y."/>
            <person name="Asashima M."/>
            <person name="Ueno N."/>
            <person name="Matsuda Y."/>
            <person name="Veenstra G.J."/>
            <person name="Fujiyama A."/>
            <person name="Harland R.M."/>
            <person name="Taira M."/>
            <person name="Rokhsar D.S."/>
        </authorList>
    </citation>
    <scope>NUCLEOTIDE SEQUENCE [LARGE SCALE GENOMIC DNA]</scope>
    <source>
        <strain evidence="2">J</strain>
    </source>
</reference>
<gene>
    <name evidence="1" type="ORF">XELAEV_18047766mg</name>
</gene>
<dbReference type="EMBL" id="CM004483">
    <property type="protein sequence ID" value="OCT61737.1"/>
    <property type="molecule type" value="Genomic_DNA"/>
</dbReference>
<sequence>MKADFSSTYYMPFHQIQHEIYKVRMRKSIRSVTINKDFSPSPWWSVSVFMLRGPRYGKHTKARIHVLLDAFSY</sequence>
<dbReference type="Proteomes" id="UP000694892">
    <property type="component" value="Chromosome 9_10S"/>
</dbReference>
<dbReference type="AlphaFoldDB" id="A0A974BW39"/>
<protein>
    <submittedName>
        <fullName evidence="1">Uncharacterized protein</fullName>
    </submittedName>
</protein>
<evidence type="ECO:0000313" key="1">
    <source>
        <dbReference type="EMBL" id="OCT61737.1"/>
    </source>
</evidence>
<organism evidence="1 2">
    <name type="scientific">Xenopus laevis</name>
    <name type="common">African clawed frog</name>
    <dbReference type="NCBI Taxonomy" id="8355"/>
    <lineage>
        <taxon>Eukaryota</taxon>
        <taxon>Metazoa</taxon>
        <taxon>Chordata</taxon>
        <taxon>Craniata</taxon>
        <taxon>Vertebrata</taxon>
        <taxon>Euteleostomi</taxon>
        <taxon>Amphibia</taxon>
        <taxon>Batrachia</taxon>
        <taxon>Anura</taxon>
        <taxon>Pipoidea</taxon>
        <taxon>Pipidae</taxon>
        <taxon>Xenopodinae</taxon>
        <taxon>Xenopus</taxon>
        <taxon>Xenopus</taxon>
    </lineage>
</organism>
<name>A0A974BW39_XENLA</name>
<evidence type="ECO:0000313" key="2">
    <source>
        <dbReference type="Proteomes" id="UP000694892"/>
    </source>
</evidence>